<organism evidence="1">
    <name type="scientific">marine metagenome</name>
    <dbReference type="NCBI Taxonomy" id="408172"/>
    <lineage>
        <taxon>unclassified sequences</taxon>
        <taxon>metagenomes</taxon>
        <taxon>ecological metagenomes</taxon>
    </lineage>
</organism>
<proteinExistence type="predicted"/>
<dbReference type="EMBL" id="UINC01008422">
    <property type="protein sequence ID" value="SVA37910.1"/>
    <property type="molecule type" value="Genomic_DNA"/>
</dbReference>
<dbReference type="AlphaFoldDB" id="A0A381VC21"/>
<reference evidence="1" key="1">
    <citation type="submission" date="2018-05" db="EMBL/GenBank/DDBJ databases">
        <authorList>
            <person name="Lanie J.A."/>
            <person name="Ng W.-L."/>
            <person name="Kazmierczak K.M."/>
            <person name="Andrzejewski T.M."/>
            <person name="Davidsen T.M."/>
            <person name="Wayne K.J."/>
            <person name="Tettelin H."/>
            <person name="Glass J.I."/>
            <person name="Rusch D."/>
            <person name="Podicherti R."/>
            <person name="Tsui H.-C.T."/>
            <person name="Winkler M.E."/>
        </authorList>
    </citation>
    <scope>NUCLEOTIDE SEQUENCE</scope>
</reference>
<gene>
    <name evidence="1" type="ORF">METZ01_LOCUS90764</name>
</gene>
<evidence type="ECO:0000313" key="1">
    <source>
        <dbReference type="EMBL" id="SVA37910.1"/>
    </source>
</evidence>
<sequence>MNKVLLERFISKYSLGDNVTSVVWVVKDNVLKTNFITLEKSLLGTVALDNFQFEDIRLGIYNTAQLSRMLSVLGDDVKLTVLRSEETAISVKVEDVNASINFMLSDESVITNVPVMKNEPEFSLTLKMDSSFMSRFISGKNALIDKETFTIVTDKDRETCDCVIGHSTINTDRVTIPITVEDFTDLDLLSFNATLFGRILQANKECSSGKLEISTQGLSRVTFKVDDYYAVYNLVATQNAD</sequence>
<dbReference type="Gene3D" id="3.70.10.10">
    <property type="match status" value="1"/>
</dbReference>
<name>A0A381VC21_9ZZZZ</name>
<accession>A0A381VC21</accession>
<protein>
    <recommendedName>
        <fullName evidence="2">Proliferating cell nuclear antigen PCNA N-terminal domain-containing protein</fullName>
    </recommendedName>
</protein>
<evidence type="ECO:0008006" key="2">
    <source>
        <dbReference type="Google" id="ProtNLM"/>
    </source>
</evidence>